<protein>
    <recommendedName>
        <fullName evidence="6">Pyridine nucleotide-disulphide oxidoreductase dimerisation domain-containing protein</fullName>
    </recommendedName>
</protein>
<dbReference type="InterPro" id="IPR046952">
    <property type="entry name" value="GSHR/TRXR-like"/>
</dbReference>
<dbReference type="InterPro" id="IPR004099">
    <property type="entry name" value="Pyr_nucl-diS_OxRdtase_dimer"/>
</dbReference>
<evidence type="ECO:0000256" key="2">
    <source>
        <dbReference type="ARBA" id="ARBA00007532"/>
    </source>
</evidence>
<feature type="non-terminal residue" evidence="7">
    <location>
        <position position="1"/>
    </location>
</feature>
<comment type="similarity">
    <text evidence="2">Belongs to the class-I pyridine nucleotide-disulfide oxidoreductase family.</text>
</comment>
<sequence length="124" mass="13730">CDYESVPTTVFTPLEYGCIGLAEEDAIAKYGENNIEVYHTNYTPLEYTVAKRDASECYVKLVCNKSENERVVGFHFLGPNAGEVTQGYAVAIKLGAKKSDFDRTVGIHPTVSEVISYPHTDFPD</sequence>
<dbReference type="PANTHER" id="PTHR42737:SF2">
    <property type="entry name" value="GLUTATHIONE REDUCTASE"/>
    <property type="match status" value="1"/>
</dbReference>
<gene>
    <name evidence="7" type="ORF">PEVE_00013777</name>
</gene>
<dbReference type="EMBL" id="CALNXI010000202">
    <property type="protein sequence ID" value="CAH3022017.1"/>
    <property type="molecule type" value="Genomic_DNA"/>
</dbReference>
<evidence type="ECO:0000256" key="1">
    <source>
        <dbReference type="ARBA" id="ARBA00001974"/>
    </source>
</evidence>
<organism evidence="7 8">
    <name type="scientific">Porites evermanni</name>
    <dbReference type="NCBI Taxonomy" id="104178"/>
    <lineage>
        <taxon>Eukaryota</taxon>
        <taxon>Metazoa</taxon>
        <taxon>Cnidaria</taxon>
        <taxon>Anthozoa</taxon>
        <taxon>Hexacorallia</taxon>
        <taxon>Scleractinia</taxon>
        <taxon>Fungiina</taxon>
        <taxon>Poritidae</taxon>
        <taxon>Porites</taxon>
    </lineage>
</organism>
<keyword evidence="5" id="KW-0676">Redox-active center</keyword>
<comment type="caution">
    <text evidence="7">The sequence shown here is derived from an EMBL/GenBank/DDBJ whole genome shotgun (WGS) entry which is preliminary data.</text>
</comment>
<keyword evidence="4" id="KW-1015">Disulfide bond</keyword>
<comment type="cofactor">
    <cofactor evidence="1">
        <name>FAD</name>
        <dbReference type="ChEBI" id="CHEBI:57692"/>
    </cofactor>
</comment>
<evidence type="ECO:0000256" key="5">
    <source>
        <dbReference type="ARBA" id="ARBA00023284"/>
    </source>
</evidence>
<accession>A0ABN8LXI6</accession>
<dbReference type="Gene3D" id="3.30.390.30">
    <property type="match status" value="1"/>
</dbReference>
<dbReference type="Pfam" id="PF02852">
    <property type="entry name" value="Pyr_redox_dim"/>
    <property type="match status" value="1"/>
</dbReference>
<dbReference type="PANTHER" id="PTHR42737">
    <property type="entry name" value="GLUTATHIONE REDUCTASE"/>
    <property type="match status" value="1"/>
</dbReference>
<evidence type="ECO:0000256" key="3">
    <source>
        <dbReference type="ARBA" id="ARBA00023002"/>
    </source>
</evidence>
<keyword evidence="3" id="KW-0560">Oxidoreductase</keyword>
<keyword evidence="8" id="KW-1185">Reference proteome</keyword>
<feature type="domain" description="Pyridine nucleotide-disulphide oxidoreductase dimerisation" evidence="6">
    <location>
        <begin position="6"/>
        <end position="115"/>
    </location>
</feature>
<dbReference type="InterPro" id="IPR016156">
    <property type="entry name" value="FAD/NAD-linked_Rdtase_dimer_sf"/>
</dbReference>
<evidence type="ECO:0000259" key="6">
    <source>
        <dbReference type="Pfam" id="PF02852"/>
    </source>
</evidence>
<reference evidence="7 8" key="1">
    <citation type="submission" date="2022-05" db="EMBL/GenBank/DDBJ databases">
        <authorList>
            <consortium name="Genoscope - CEA"/>
            <person name="William W."/>
        </authorList>
    </citation>
    <scope>NUCLEOTIDE SEQUENCE [LARGE SCALE GENOMIC DNA]</scope>
</reference>
<evidence type="ECO:0000256" key="4">
    <source>
        <dbReference type="ARBA" id="ARBA00023157"/>
    </source>
</evidence>
<dbReference type="Proteomes" id="UP001159427">
    <property type="component" value="Unassembled WGS sequence"/>
</dbReference>
<name>A0ABN8LXI6_9CNID</name>
<evidence type="ECO:0000313" key="7">
    <source>
        <dbReference type="EMBL" id="CAH3022017.1"/>
    </source>
</evidence>
<proteinExistence type="inferred from homology"/>
<dbReference type="PRINTS" id="PR00411">
    <property type="entry name" value="PNDRDTASEI"/>
</dbReference>
<evidence type="ECO:0000313" key="8">
    <source>
        <dbReference type="Proteomes" id="UP001159427"/>
    </source>
</evidence>
<dbReference type="SUPFAM" id="SSF55424">
    <property type="entry name" value="FAD/NAD-linked reductases, dimerisation (C-terminal) domain"/>
    <property type="match status" value="1"/>
</dbReference>